<dbReference type="InterPro" id="IPR011047">
    <property type="entry name" value="Quinoprotein_ADH-like_sf"/>
</dbReference>
<keyword evidence="3 7" id="KW-0853">WD repeat</keyword>
<dbReference type="InterPro" id="IPR051973">
    <property type="entry name" value="tRNA_Anticodon_Mtase-Reg"/>
</dbReference>
<evidence type="ECO:0000256" key="3">
    <source>
        <dbReference type="ARBA" id="ARBA00022574"/>
    </source>
</evidence>
<organism evidence="8 9">
    <name type="scientific">Coemansia thaxteri</name>
    <dbReference type="NCBI Taxonomy" id="2663907"/>
    <lineage>
        <taxon>Eukaryota</taxon>
        <taxon>Fungi</taxon>
        <taxon>Fungi incertae sedis</taxon>
        <taxon>Zoopagomycota</taxon>
        <taxon>Kickxellomycotina</taxon>
        <taxon>Kickxellomycetes</taxon>
        <taxon>Kickxellales</taxon>
        <taxon>Kickxellaceae</taxon>
        <taxon>Coemansia</taxon>
    </lineage>
</organism>
<dbReference type="PROSITE" id="PS50294">
    <property type="entry name" value="WD_REPEATS_REGION"/>
    <property type="match status" value="2"/>
</dbReference>
<dbReference type="Pfam" id="PF00400">
    <property type="entry name" value="WD40"/>
    <property type="match status" value="4"/>
</dbReference>
<dbReference type="SUPFAM" id="SSF63825">
    <property type="entry name" value="YWTD domain"/>
    <property type="match status" value="1"/>
</dbReference>
<dbReference type="Proteomes" id="UP001150907">
    <property type="component" value="Unassembled WGS sequence"/>
</dbReference>
<evidence type="ECO:0000256" key="7">
    <source>
        <dbReference type="PROSITE-ProRule" id="PRU00221"/>
    </source>
</evidence>
<dbReference type="InterPro" id="IPR015943">
    <property type="entry name" value="WD40/YVTN_repeat-like_dom_sf"/>
</dbReference>
<feature type="repeat" description="WD" evidence="7">
    <location>
        <begin position="254"/>
        <end position="293"/>
    </location>
</feature>
<dbReference type="GO" id="GO:0030488">
    <property type="term" value="P:tRNA methylation"/>
    <property type="evidence" value="ECO:0007669"/>
    <property type="project" value="TreeGrafter"/>
</dbReference>
<dbReference type="PROSITE" id="PS50082">
    <property type="entry name" value="WD_REPEATS_2"/>
    <property type="match status" value="3"/>
</dbReference>
<accession>A0A9W8BHZ8</accession>
<reference evidence="8" key="1">
    <citation type="submission" date="2022-07" db="EMBL/GenBank/DDBJ databases">
        <title>Phylogenomic reconstructions and comparative analyses of Kickxellomycotina fungi.</title>
        <authorList>
            <person name="Reynolds N.K."/>
            <person name="Stajich J.E."/>
            <person name="Barry K."/>
            <person name="Grigoriev I.V."/>
            <person name="Crous P."/>
            <person name="Smith M.E."/>
        </authorList>
    </citation>
    <scope>NUCLEOTIDE SEQUENCE</scope>
    <source>
        <strain evidence="8">IMI 214461</strain>
    </source>
</reference>
<gene>
    <name evidence="8" type="primary">WDR6</name>
    <name evidence="8" type="ORF">H4R26_000796</name>
</gene>
<keyword evidence="4" id="KW-0819">tRNA processing</keyword>
<dbReference type="SUPFAM" id="SSF50978">
    <property type="entry name" value="WD40 repeat-like"/>
    <property type="match status" value="1"/>
</dbReference>
<sequence>MDGVKELCKGISPKSIARQVPVTSVEFLTETIVVSANGSELRVHDTVSKRVVGSAEVLPGHVRIHGIQKRNDRIEDDGVYILTVFGAKSWTVVRIRLTLTADDKAPVVDWIRQGLVHSAEDWIKAAQWVQMACDGEQAWGLALALAHCQVTVCETETGRIVLAAQCAERSLLYAAALWGHTIDELTVAGGTVFNEVLLWQAQDPTGAVSQRLRGHDGVIFGLGISADGSTIASVSDDRTVRVWNKQTGELEHTLYGHGARVWTCVILDRVIVSGSEDGTCRVWDRRSGECVDVWPQSAKSVWAAAASPQQTLVAAGGGDGSLGLWPVGARQLAARRVEDTCQLGSLGGGVRAVALLDCGAAVVATDAARIELHVTTRNDGEPRLLAHAPECRGYAVAAGAPGLAAVGLRDGSVVVVAAGGGITRRLRLHAAAVQRVAVAAHGNGAYDLFTASATDCVLWSRITCAPAGPLLSAPVAWLRLTPRAQWTGAAGASAGRAWVALGTAHGALHVYAIPVDLPADHTPALSPAASVPHAHGHAALSCVAIRHADAAPRGVAVLTGGRDGMLRAFSVVADGGDADAAIRITQITEQRLTGGWVERLLFIDQNQHMPWAAVTFHRKRLAVIRISARPAAIASVACAAAAKPWAVACAPTGALTVAVMVAGQLRVHAVPAAMAAESAELVAGLSAADVRAVAVIRISDRRLWVAAAGDDGHVRVLRVQPAAESAASRLCVESEARRHVSAVRCVVLAAARLVVTAGAGGALRCWHVDDGGGRLRALGDARQEALPGAAARVMAVAVLDDSASTHVAFAAAYSDSSIRVWLADTSTGRLELLAHDARRLHGCCVLSLATVRLADGRVLLLSGCTRGQMMVWDTTKLLNKKACVEEDIGPPMWSCKVHQSGINSIDTAVVLQNGAFVVASGGDDCCLTLSTFAVDSHVHLLSQQRYEFAHASAVQQIRFTRDGCRLVSVSTDQRLVVWRLGTEKDNNLSYCLYLHHMACSQVADPSALCLSTDSEGTTMAVVAGIGIEVFEI</sequence>
<evidence type="ECO:0000256" key="6">
    <source>
        <dbReference type="ARBA" id="ARBA00038255"/>
    </source>
</evidence>
<comment type="similarity">
    <text evidence="6">Belongs to the WD repeat WDR6 family.</text>
</comment>
<dbReference type="Gene3D" id="2.130.10.10">
    <property type="entry name" value="YVTN repeat-like/Quinoprotein amine dehydrogenase"/>
    <property type="match status" value="4"/>
</dbReference>
<proteinExistence type="inferred from homology"/>
<dbReference type="PANTHER" id="PTHR14344">
    <property type="entry name" value="WD REPEAT PROTEIN"/>
    <property type="match status" value="1"/>
</dbReference>
<comment type="caution">
    <text evidence="8">The sequence shown here is derived from an EMBL/GenBank/DDBJ whole genome shotgun (WGS) entry which is preliminary data.</text>
</comment>
<evidence type="ECO:0000256" key="5">
    <source>
        <dbReference type="ARBA" id="ARBA00022737"/>
    </source>
</evidence>
<dbReference type="PANTHER" id="PTHR14344:SF3">
    <property type="entry name" value="WD REPEAT-CONTAINING PROTEIN 6"/>
    <property type="match status" value="1"/>
</dbReference>
<evidence type="ECO:0000256" key="1">
    <source>
        <dbReference type="ARBA" id="ARBA00004496"/>
    </source>
</evidence>
<dbReference type="InterPro" id="IPR001680">
    <property type="entry name" value="WD40_rpt"/>
</dbReference>
<comment type="subcellular location">
    <subcellularLocation>
        <location evidence="1">Cytoplasm</location>
    </subcellularLocation>
</comment>
<dbReference type="OrthoDB" id="5594999at2759"/>
<feature type="repeat" description="WD" evidence="7">
    <location>
        <begin position="947"/>
        <end position="988"/>
    </location>
</feature>
<dbReference type="GO" id="GO:0005737">
    <property type="term" value="C:cytoplasm"/>
    <property type="evidence" value="ECO:0007669"/>
    <property type="project" value="UniProtKB-SubCell"/>
</dbReference>
<protein>
    <submittedName>
        <fullName evidence="8">WD repeat-containing protein 6</fullName>
    </submittedName>
</protein>
<name>A0A9W8BHZ8_9FUNG</name>
<dbReference type="SUPFAM" id="SSF50998">
    <property type="entry name" value="Quinoprotein alcohol dehydrogenase-like"/>
    <property type="match status" value="1"/>
</dbReference>
<dbReference type="AlphaFoldDB" id="A0A9W8BHZ8"/>
<keyword evidence="5" id="KW-0677">Repeat</keyword>
<evidence type="ECO:0000256" key="2">
    <source>
        <dbReference type="ARBA" id="ARBA00022490"/>
    </source>
</evidence>
<evidence type="ECO:0000313" key="8">
    <source>
        <dbReference type="EMBL" id="KAJ2007416.1"/>
    </source>
</evidence>
<evidence type="ECO:0000313" key="9">
    <source>
        <dbReference type="Proteomes" id="UP001150907"/>
    </source>
</evidence>
<feature type="repeat" description="WD" evidence="7">
    <location>
        <begin position="212"/>
        <end position="253"/>
    </location>
</feature>
<evidence type="ECO:0000256" key="4">
    <source>
        <dbReference type="ARBA" id="ARBA00022694"/>
    </source>
</evidence>
<dbReference type="SMART" id="SM00320">
    <property type="entry name" value="WD40"/>
    <property type="match status" value="11"/>
</dbReference>
<dbReference type="EMBL" id="JANBQF010000027">
    <property type="protein sequence ID" value="KAJ2007416.1"/>
    <property type="molecule type" value="Genomic_DNA"/>
</dbReference>
<dbReference type="InterPro" id="IPR036322">
    <property type="entry name" value="WD40_repeat_dom_sf"/>
</dbReference>
<keyword evidence="2" id="KW-0963">Cytoplasm</keyword>
<keyword evidence="9" id="KW-1185">Reference proteome</keyword>